<gene>
    <name evidence="2" type="ORF">PCA31118_00424</name>
</gene>
<keyword evidence="3" id="KW-1185">Reference proteome</keyword>
<reference evidence="2 3" key="1">
    <citation type="submission" date="2019-08" db="EMBL/GenBank/DDBJ databases">
        <authorList>
            <person name="Peeters C."/>
        </authorList>
    </citation>
    <scope>NUCLEOTIDE SEQUENCE [LARGE SCALE GENOMIC DNA]</scope>
    <source>
        <strain evidence="2 3">LMG 31118</strain>
    </source>
</reference>
<dbReference type="AlphaFoldDB" id="A0A5E4ZJ61"/>
<evidence type="ECO:0000313" key="2">
    <source>
        <dbReference type="EMBL" id="VVE60986.1"/>
    </source>
</evidence>
<evidence type="ECO:0000256" key="1">
    <source>
        <dbReference type="SAM" id="MobiDB-lite"/>
    </source>
</evidence>
<dbReference type="EMBL" id="CABPSQ010000001">
    <property type="protein sequence ID" value="VVE60986.1"/>
    <property type="molecule type" value="Genomic_DNA"/>
</dbReference>
<proteinExistence type="predicted"/>
<feature type="region of interest" description="Disordered" evidence="1">
    <location>
        <begin position="35"/>
        <end position="55"/>
    </location>
</feature>
<sequence>MRISAAMSRNAPSKWRPTRFGVFSYAQAKFAPCRASGAFPRNPDSGGRAAAVGTP</sequence>
<organism evidence="2 3">
    <name type="scientific">Pandoraea captiosa</name>
    <dbReference type="NCBI Taxonomy" id="2508302"/>
    <lineage>
        <taxon>Bacteria</taxon>
        <taxon>Pseudomonadati</taxon>
        <taxon>Pseudomonadota</taxon>
        <taxon>Betaproteobacteria</taxon>
        <taxon>Burkholderiales</taxon>
        <taxon>Burkholderiaceae</taxon>
        <taxon>Pandoraea</taxon>
    </lineage>
</organism>
<accession>A0A5E4ZJ61</accession>
<protein>
    <submittedName>
        <fullName evidence="2">Uncharacterized protein</fullName>
    </submittedName>
</protein>
<dbReference type="Proteomes" id="UP000414136">
    <property type="component" value="Unassembled WGS sequence"/>
</dbReference>
<name>A0A5E4ZJ61_9BURK</name>
<evidence type="ECO:0000313" key="3">
    <source>
        <dbReference type="Proteomes" id="UP000414136"/>
    </source>
</evidence>